<evidence type="ECO:0000256" key="6">
    <source>
        <dbReference type="ARBA" id="ARBA00023235"/>
    </source>
</evidence>
<dbReference type="HAMAP" id="MF_01183">
    <property type="entry name" value="Chaperone_SurA"/>
    <property type="match status" value="1"/>
</dbReference>
<keyword evidence="3 7" id="KW-0574">Periplasm</keyword>
<dbReference type="GO" id="GO:0003755">
    <property type="term" value="F:peptidyl-prolyl cis-trans isomerase activity"/>
    <property type="evidence" value="ECO:0007669"/>
    <property type="project" value="UniProtKB-UniRule"/>
</dbReference>
<keyword evidence="5 7" id="KW-0143">Chaperone</keyword>
<dbReference type="InterPro" id="IPR023034">
    <property type="entry name" value="PPIase_SurA"/>
</dbReference>
<sequence length="432" mass="48488" precursor="true">MKRVLPLLLIFVALSIQAQPKPPKAVEVDRLVAVVNDEAITLSELRTRLATVERQLRARNTPMPPMEVLERQLLERMIVDRVQMQMARDGGMEVSDPELDATLRRIAEGNRLSVPDFRAALEKDGISWSAFREEIRQEVMLSRLRDREVDSRVTVSDGEVDNYLSNAVNAGEAGVMVDLAHIVIRVPEQASPEQLMKLRTKAEQARAQLNRGEDFAKVAAANSDAPDAMSGGQVGQRSLDRLPALYAEALQKMQPGEVSTVLRSPAGFHIIKLLNRAGGLQSMPAIRQTRARHILIKVNELVSEVEAKRKLETVKERLGHGGDFAELAKLYSNDLSAAKGGDLGWLNQGDTVPEFERAMDSLAIGQVSDLVQSPFGWHLIQVQERRVDEGSAERKRLLARQALRERKAEEAYQDWVRQLRDRAYVEYRLEDK</sequence>
<dbReference type="Pfam" id="PF00639">
    <property type="entry name" value="Rotamase"/>
    <property type="match status" value="1"/>
</dbReference>
<reference evidence="8 9" key="1">
    <citation type="submission" date="2020-03" db="EMBL/GenBank/DDBJ databases">
        <authorList>
            <consortium name="Genoscope - CEA"/>
            <person name="William W."/>
        </authorList>
    </citation>
    <scope>NUCLEOTIDE SEQUENCE [LARGE SCALE GENOMIC DNA]</scope>
    <source>
        <strain evidence="9">DSM 16959</strain>
    </source>
</reference>
<dbReference type="RefSeq" id="WP_145771038.1">
    <property type="nucleotide sequence ID" value="NZ_LR778301.1"/>
</dbReference>
<feature type="signal peptide" evidence="7">
    <location>
        <begin position="1"/>
        <end position="18"/>
    </location>
</feature>
<dbReference type="OrthoDB" id="14196at2"/>
<dbReference type="InterPro" id="IPR027304">
    <property type="entry name" value="Trigger_fact/SurA_dom_sf"/>
</dbReference>
<dbReference type="InterPro" id="IPR000297">
    <property type="entry name" value="PPIase_PpiC"/>
</dbReference>
<feature type="chain" id="PRO_5031680684" description="Chaperone SurA" evidence="7">
    <location>
        <begin position="19"/>
        <end position="432"/>
    </location>
</feature>
<dbReference type="Pfam" id="PF09312">
    <property type="entry name" value="SurA_N"/>
    <property type="match status" value="1"/>
</dbReference>
<dbReference type="GO" id="GO:0050821">
    <property type="term" value="P:protein stabilization"/>
    <property type="evidence" value="ECO:0007669"/>
    <property type="project" value="InterPro"/>
</dbReference>
<keyword evidence="6 7" id="KW-0413">Isomerase</keyword>
<dbReference type="GO" id="GO:0006457">
    <property type="term" value="P:protein folding"/>
    <property type="evidence" value="ECO:0007669"/>
    <property type="project" value="UniProtKB-UniRule"/>
</dbReference>
<dbReference type="GO" id="GO:0030288">
    <property type="term" value="C:outer membrane-bounded periplasmic space"/>
    <property type="evidence" value="ECO:0007669"/>
    <property type="project" value="InterPro"/>
</dbReference>
<proteinExistence type="inferred from homology"/>
<dbReference type="PANTHER" id="PTHR47637:SF1">
    <property type="entry name" value="CHAPERONE SURA"/>
    <property type="match status" value="1"/>
</dbReference>
<organism evidence="8 9">
    <name type="scientific">Denitratisoma oestradiolicum</name>
    <dbReference type="NCBI Taxonomy" id="311182"/>
    <lineage>
        <taxon>Bacteria</taxon>
        <taxon>Pseudomonadati</taxon>
        <taxon>Pseudomonadota</taxon>
        <taxon>Betaproteobacteria</taxon>
        <taxon>Nitrosomonadales</taxon>
        <taxon>Sterolibacteriaceae</taxon>
        <taxon>Denitratisoma</taxon>
    </lineage>
</organism>
<dbReference type="KEGG" id="doe:DENOEST_2843"/>
<keyword evidence="2 7" id="KW-0677">Repeat</keyword>
<keyword evidence="4 7" id="KW-0697">Rotamase</keyword>
<dbReference type="PROSITE" id="PS01096">
    <property type="entry name" value="PPIC_PPIASE_1"/>
    <property type="match status" value="1"/>
</dbReference>
<evidence type="ECO:0000313" key="8">
    <source>
        <dbReference type="EMBL" id="CAB1370002.1"/>
    </source>
</evidence>
<keyword evidence="1 7" id="KW-0732">Signal</keyword>
<evidence type="ECO:0000256" key="3">
    <source>
        <dbReference type="ARBA" id="ARBA00022764"/>
    </source>
</evidence>
<dbReference type="Gene3D" id="3.10.50.40">
    <property type="match status" value="2"/>
</dbReference>
<dbReference type="PROSITE" id="PS50198">
    <property type="entry name" value="PPIC_PPIASE_2"/>
    <property type="match status" value="2"/>
</dbReference>
<dbReference type="InterPro" id="IPR050280">
    <property type="entry name" value="OMP_Chaperone_SurA"/>
</dbReference>
<dbReference type="AlphaFoldDB" id="A0A6S6YQE7"/>
<dbReference type="GO" id="GO:0043165">
    <property type="term" value="P:Gram-negative-bacterium-type cell outer membrane assembly"/>
    <property type="evidence" value="ECO:0007669"/>
    <property type="project" value="InterPro"/>
</dbReference>
<dbReference type="SUPFAM" id="SSF54534">
    <property type="entry name" value="FKBP-like"/>
    <property type="match status" value="2"/>
</dbReference>
<dbReference type="Proteomes" id="UP000515733">
    <property type="component" value="Chromosome"/>
</dbReference>
<dbReference type="GO" id="GO:0051082">
    <property type="term" value="F:unfolded protein binding"/>
    <property type="evidence" value="ECO:0007669"/>
    <property type="project" value="UniProtKB-UniRule"/>
</dbReference>
<evidence type="ECO:0000256" key="5">
    <source>
        <dbReference type="ARBA" id="ARBA00023186"/>
    </source>
</evidence>
<dbReference type="InterPro" id="IPR015391">
    <property type="entry name" value="SurA_N"/>
</dbReference>
<evidence type="ECO:0000256" key="7">
    <source>
        <dbReference type="HAMAP-Rule" id="MF_01183"/>
    </source>
</evidence>
<dbReference type="EMBL" id="LR778301">
    <property type="protein sequence ID" value="CAB1370002.1"/>
    <property type="molecule type" value="Genomic_DNA"/>
</dbReference>
<comment type="function">
    <text evidence="7">Chaperone involved in the correct folding and assembly of outer membrane proteins. Recognizes specific patterns of aromatic residues and the orientation of their side chains, which are found more frequently in integral outer membrane proteins. May act in both early periplasmic and late outer membrane-associated steps of protein maturation.</text>
</comment>
<dbReference type="Gene3D" id="1.10.4030.10">
    <property type="entry name" value="Porin chaperone SurA, peptide-binding domain"/>
    <property type="match status" value="1"/>
</dbReference>
<name>A0A6S6YQE7_9PROT</name>
<comment type="catalytic activity">
    <reaction evidence="7">
        <text>[protein]-peptidylproline (omega=180) = [protein]-peptidylproline (omega=0)</text>
        <dbReference type="Rhea" id="RHEA:16237"/>
        <dbReference type="Rhea" id="RHEA-COMP:10747"/>
        <dbReference type="Rhea" id="RHEA-COMP:10748"/>
        <dbReference type="ChEBI" id="CHEBI:83833"/>
        <dbReference type="ChEBI" id="CHEBI:83834"/>
        <dbReference type="EC" id="5.2.1.8"/>
    </reaction>
</comment>
<evidence type="ECO:0000313" key="9">
    <source>
        <dbReference type="Proteomes" id="UP000515733"/>
    </source>
</evidence>
<dbReference type="InterPro" id="IPR046357">
    <property type="entry name" value="PPIase_dom_sf"/>
</dbReference>
<dbReference type="InterPro" id="IPR023058">
    <property type="entry name" value="PPIase_PpiC_CS"/>
</dbReference>
<gene>
    <name evidence="7 8" type="primary">surA</name>
    <name evidence="8" type="ORF">DENOEST_2843</name>
</gene>
<dbReference type="SUPFAM" id="SSF109998">
    <property type="entry name" value="Triger factor/SurA peptide-binding domain-like"/>
    <property type="match status" value="1"/>
</dbReference>
<accession>A0A6S6YQE7</accession>
<protein>
    <recommendedName>
        <fullName evidence="7">Chaperone SurA</fullName>
    </recommendedName>
    <alternativeName>
        <fullName evidence="7">Peptidyl-prolyl cis-trans isomerase SurA</fullName>
        <shortName evidence="7">PPIase SurA</shortName>
        <ecNumber evidence="7">5.2.1.8</ecNumber>
    </alternativeName>
    <alternativeName>
        <fullName evidence="7">Rotamase SurA</fullName>
    </alternativeName>
</protein>
<dbReference type="Pfam" id="PF13616">
    <property type="entry name" value="Rotamase_3"/>
    <property type="match status" value="1"/>
</dbReference>
<dbReference type="GO" id="GO:0042277">
    <property type="term" value="F:peptide binding"/>
    <property type="evidence" value="ECO:0007669"/>
    <property type="project" value="InterPro"/>
</dbReference>
<comment type="domain">
    <text evidence="7">The PPIase activity resides only in the second parvulin domain. The N-terminal region and the C-terminal tail are necessary and sufficient for the chaperone activity of SurA. The PPIase activity is dispensable for SurA to function as a chaperone. The N-terminal region and the C-terminal tail are also required for porin recognition.</text>
</comment>
<evidence type="ECO:0000256" key="4">
    <source>
        <dbReference type="ARBA" id="ARBA00023110"/>
    </source>
</evidence>
<keyword evidence="9" id="KW-1185">Reference proteome</keyword>
<dbReference type="PANTHER" id="PTHR47637">
    <property type="entry name" value="CHAPERONE SURA"/>
    <property type="match status" value="1"/>
</dbReference>
<evidence type="ECO:0000256" key="1">
    <source>
        <dbReference type="ARBA" id="ARBA00022729"/>
    </source>
</evidence>
<comment type="subcellular location">
    <subcellularLocation>
        <location evidence="7">Periplasm</location>
    </subcellularLocation>
    <text evidence="7">Is capable of associating with the outer membrane.</text>
</comment>
<dbReference type="EC" id="5.2.1.8" evidence="7"/>
<evidence type="ECO:0000256" key="2">
    <source>
        <dbReference type="ARBA" id="ARBA00022737"/>
    </source>
</evidence>